<organism evidence="1 2">
    <name type="scientific">Elsinoe australis</name>
    <dbReference type="NCBI Taxonomy" id="40998"/>
    <lineage>
        <taxon>Eukaryota</taxon>
        <taxon>Fungi</taxon>
        <taxon>Dikarya</taxon>
        <taxon>Ascomycota</taxon>
        <taxon>Pezizomycotina</taxon>
        <taxon>Dothideomycetes</taxon>
        <taxon>Dothideomycetidae</taxon>
        <taxon>Myriangiales</taxon>
        <taxon>Elsinoaceae</taxon>
        <taxon>Elsinoe</taxon>
    </lineage>
</organism>
<keyword evidence="2" id="KW-1185">Reference proteome</keyword>
<dbReference type="STRING" id="40998.A0A2P8A405"/>
<dbReference type="AlphaFoldDB" id="A0A2P8A405"/>
<evidence type="ECO:0000313" key="1">
    <source>
        <dbReference type="EMBL" id="PSK55205.1"/>
    </source>
</evidence>
<comment type="caution">
    <text evidence="1">The sequence shown here is derived from an EMBL/GenBank/DDBJ whole genome shotgun (WGS) entry which is preliminary data.</text>
</comment>
<dbReference type="EMBL" id="NHZQ01000067">
    <property type="protein sequence ID" value="PSK55205.1"/>
    <property type="molecule type" value="Genomic_DNA"/>
</dbReference>
<proteinExistence type="predicted"/>
<accession>A0A2P8A405</accession>
<name>A0A2P8A405_9PEZI</name>
<dbReference type="PANTHER" id="PTHR35179">
    <property type="entry name" value="PROTEIN CBG02620"/>
    <property type="match status" value="1"/>
</dbReference>
<dbReference type="OrthoDB" id="420564at2759"/>
<dbReference type="Proteomes" id="UP000243723">
    <property type="component" value="Unassembled WGS sequence"/>
</dbReference>
<dbReference type="PANTHER" id="PTHR35179:SF2">
    <property type="entry name" value="START DOMAIN-CONTAINING PROTEIN"/>
    <property type="match status" value="1"/>
</dbReference>
<sequence length="388" mass="43902">MNNAWPRVLRESDYDRWLEETNSNEARIKDVKLAASYNWEVAEEGDNDNPTFVVPGRPRVIELDDEHVELDPDEGVVTRDTNLAAYQKHALEAPVHATLACELVDPSVIDLFIPAEVNDSIGDFFESETGHSFVFQLIHNTVFVARNDGLDGDRPETYDLTGHGYDKGFVQNCCQFPESVANTTSHHRVITYNLGGSRLAVFFECDGYLPDEISGRARANLGNIDLSNNPRGNTDGLHVKQGGRLIPHSVLYDLNTRSGSSSNEADNEVVVERGAALWSRQQHNIIIAYHHVGEFHQEKIKRIDLVEDARYSYEGEFLSECETRNQQRFVFLRRFLGEMVKYAHEESGGRRVMVVQKVGRSGMESVMEGDVGSEWELLSERLKDAWDQ</sequence>
<reference evidence="1 2" key="1">
    <citation type="submission" date="2017-05" db="EMBL/GenBank/DDBJ databases">
        <title>Draft genome sequence of Elsinoe australis.</title>
        <authorList>
            <person name="Cheng Q."/>
        </authorList>
    </citation>
    <scope>NUCLEOTIDE SEQUENCE [LARGE SCALE GENOMIC DNA]</scope>
    <source>
        <strain evidence="1 2">NL1</strain>
    </source>
</reference>
<gene>
    <name evidence="1" type="ORF">B9Z65_2594</name>
</gene>
<protein>
    <submittedName>
        <fullName evidence="1">Uncharacterized protein</fullName>
    </submittedName>
</protein>
<evidence type="ECO:0000313" key="2">
    <source>
        <dbReference type="Proteomes" id="UP000243723"/>
    </source>
</evidence>